<accession>F4Y051</accession>
<evidence type="ECO:0008006" key="3">
    <source>
        <dbReference type="Google" id="ProtNLM"/>
    </source>
</evidence>
<dbReference type="HOGENOM" id="CLU_2771358_0_0_3"/>
<evidence type="ECO:0000313" key="1">
    <source>
        <dbReference type="EMBL" id="EGJ29783.1"/>
    </source>
</evidence>
<reference evidence="2" key="1">
    <citation type="journal article" date="2011" name="Proc. Natl. Acad. Sci. U.S.A.">
        <title>Genomic insights into the physiology and ecology of the marine filamentous cyanobacterium Lyngbya majuscula.</title>
        <authorList>
            <person name="Jones A.C."/>
            <person name="Monroe E.A."/>
            <person name="Podell S."/>
            <person name="Hess W.R."/>
            <person name="Klages S."/>
            <person name="Esquenazi E."/>
            <person name="Niessen S."/>
            <person name="Hoover H."/>
            <person name="Rothmann M."/>
            <person name="Lasken R.S."/>
            <person name="Yates J.R.III."/>
            <person name="Reinhardt R."/>
            <person name="Kube M."/>
            <person name="Burkart M.D."/>
            <person name="Allen E.E."/>
            <person name="Dorrestein P.C."/>
            <person name="Gerwick W.H."/>
            <person name="Gerwick L."/>
        </authorList>
    </citation>
    <scope>NUCLEOTIDE SEQUENCE [LARGE SCALE GENOMIC DNA]</scope>
    <source>
        <strain evidence="2">3L</strain>
    </source>
</reference>
<gene>
    <name evidence="1" type="ORF">LYNGBM3L_59860</name>
</gene>
<organism evidence="1 2">
    <name type="scientific">Moorena producens 3L</name>
    <dbReference type="NCBI Taxonomy" id="489825"/>
    <lineage>
        <taxon>Bacteria</taxon>
        <taxon>Bacillati</taxon>
        <taxon>Cyanobacteriota</taxon>
        <taxon>Cyanophyceae</taxon>
        <taxon>Coleofasciculales</taxon>
        <taxon>Coleofasciculaceae</taxon>
        <taxon>Moorena</taxon>
    </lineage>
</organism>
<protein>
    <recommendedName>
        <fullName evidence="3">Pentapeptide repeat-containing protein</fullName>
    </recommendedName>
</protein>
<sequence length="69" mass="7652">MVREPLPITDYPWVFHSANLQAANLQPANLQPSLTFNQPNLQPPIPLCALPIPLLRVSDQPPTSQPSTR</sequence>
<evidence type="ECO:0000313" key="2">
    <source>
        <dbReference type="Proteomes" id="UP000003959"/>
    </source>
</evidence>
<dbReference type="AlphaFoldDB" id="F4Y051"/>
<dbReference type="Proteomes" id="UP000003959">
    <property type="component" value="Unassembled WGS sequence"/>
</dbReference>
<name>F4Y051_9CYAN</name>
<keyword evidence="2" id="KW-1185">Reference proteome</keyword>
<proteinExistence type="predicted"/>
<dbReference type="EMBL" id="GL890966">
    <property type="protein sequence ID" value="EGJ29783.1"/>
    <property type="molecule type" value="Genomic_DNA"/>
</dbReference>